<proteinExistence type="predicted"/>
<dbReference type="EMBL" id="CAJJDO010000089">
    <property type="protein sequence ID" value="CAD8187347.1"/>
    <property type="molecule type" value="Genomic_DNA"/>
</dbReference>
<organism evidence="1 3">
    <name type="scientific">Paramecium pentaurelia</name>
    <dbReference type="NCBI Taxonomy" id="43138"/>
    <lineage>
        <taxon>Eukaryota</taxon>
        <taxon>Sar</taxon>
        <taxon>Alveolata</taxon>
        <taxon>Ciliophora</taxon>
        <taxon>Intramacronucleata</taxon>
        <taxon>Oligohymenophorea</taxon>
        <taxon>Peniculida</taxon>
        <taxon>Parameciidae</taxon>
        <taxon>Paramecium</taxon>
    </lineage>
</organism>
<protein>
    <submittedName>
        <fullName evidence="1">Uncharacterized protein</fullName>
    </submittedName>
</protein>
<dbReference type="Proteomes" id="UP000689195">
    <property type="component" value="Unassembled WGS sequence"/>
</dbReference>
<reference evidence="1" key="1">
    <citation type="submission" date="2021-01" db="EMBL/GenBank/DDBJ databases">
        <authorList>
            <consortium name="Genoscope - CEA"/>
            <person name="William W."/>
        </authorList>
    </citation>
    <scope>NUCLEOTIDE SEQUENCE</scope>
</reference>
<dbReference type="OrthoDB" id="318934at2759"/>
<dbReference type="AlphaFoldDB" id="A0A8S1WF99"/>
<comment type="caution">
    <text evidence="1">The sequence shown here is derived from an EMBL/GenBank/DDBJ whole genome shotgun (WGS) entry which is preliminary data.</text>
</comment>
<gene>
    <name evidence="1" type="ORF">PPENT_87.1.T0890026</name>
    <name evidence="2" type="ORF">PPENT_87.1.T0890028</name>
</gene>
<evidence type="ECO:0000313" key="1">
    <source>
        <dbReference type="EMBL" id="CAD8187345.1"/>
    </source>
</evidence>
<evidence type="ECO:0000313" key="2">
    <source>
        <dbReference type="EMBL" id="CAD8187347.1"/>
    </source>
</evidence>
<sequence length="94" mass="11128">MEIFFDNNYKNILRKFKSPIFKNKPQKNSTPTYITILLISQQLMFQSQGAQIWKGEFSNHLGINQKKLFQQRGALILESQRELKQISNKLLQKK</sequence>
<evidence type="ECO:0000313" key="3">
    <source>
        <dbReference type="Proteomes" id="UP000689195"/>
    </source>
</evidence>
<dbReference type="EMBL" id="CAJJDO010000089">
    <property type="protein sequence ID" value="CAD8187345.1"/>
    <property type="molecule type" value="Genomic_DNA"/>
</dbReference>
<name>A0A8S1WF99_9CILI</name>
<accession>A0A8S1WF99</accession>
<keyword evidence="3" id="KW-1185">Reference proteome</keyword>